<keyword evidence="1" id="KW-0472">Membrane</keyword>
<dbReference type="Proteomes" id="UP000831290">
    <property type="component" value="Chromosome"/>
</dbReference>
<feature type="domain" description="Mce/MlaD" evidence="2">
    <location>
        <begin position="41"/>
        <end position="117"/>
    </location>
</feature>
<sequence length="327" mass="36053">MNKTTSQKIRLGIFVITGLSFFVLAAYLIGNQQNLFQKSFKISAKFNNVNGLQLGNNVRYSGINVGTVKKIEMLNDSVIIVDMSIEKKIIHHIKKDAVAAIGSDGLVGSMIVNIFPGNGMEEVVSSGDTIRSYSRIGAEDMLTTLSVTNENAAILTADLLKITNAINSGKGTVGMLINDPEVADGLKETVFNLKTASREVISSVKVLNNFIVSINNEESVAAVLLKDSIAGNQLKNIINNLDNSGKKLSEVTENMNTILVNMKEGEGTVNYLTNDKKLVSDLDETINNIKEGTRKFNENMEALKHNFLFRRYFKKQEKEKKKQIDNQ</sequence>
<dbReference type="PANTHER" id="PTHR33371:SF4">
    <property type="entry name" value="INTERMEMBRANE PHOSPHOLIPID TRANSPORT SYSTEM BINDING PROTEIN MLAD"/>
    <property type="match status" value="1"/>
</dbReference>
<dbReference type="Pfam" id="PF02470">
    <property type="entry name" value="MlaD"/>
    <property type="match status" value="1"/>
</dbReference>
<organism evidence="3 4">
    <name type="scientific">Abyssalbus ytuae</name>
    <dbReference type="NCBI Taxonomy" id="2926907"/>
    <lineage>
        <taxon>Bacteria</taxon>
        <taxon>Pseudomonadati</taxon>
        <taxon>Bacteroidota</taxon>
        <taxon>Flavobacteriia</taxon>
        <taxon>Flavobacteriales</taxon>
        <taxon>Flavobacteriaceae</taxon>
        <taxon>Abyssalbus</taxon>
    </lineage>
</organism>
<protein>
    <submittedName>
        <fullName evidence="3">MlaD family protein</fullName>
    </submittedName>
</protein>
<name>A0A9E7CZW8_9FLAO</name>
<dbReference type="RefSeq" id="WP_255843765.1">
    <property type="nucleotide sequence ID" value="NZ_CP094358.1"/>
</dbReference>
<evidence type="ECO:0000259" key="2">
    <source>
        <dbReference type="Pfam" id="PF02470"/>
    </source>
</evidence>
<evidence type="ECO:0000313" key="4">
    <source>
        <dbReference type="Proteomes" id="UP000831290"/>
    </source>
</evidence>
<dbReference type="PANTHER" id="PTHR33371">
    <property type="entry name" value="INTERMEMBRANE PHOSPHOLIPID TRANSPORT SYSTEM BINDING PROTEIN MLAD-RELATED"/>
    <property type="match status" value="1"/>
</dbReference>
<gene>
    <name evidence="3" type="ORF">MQE35_01230</name>
</gene>
<dbReference type="KEGG" id="fbm:MQE35_01230"/>
<dbReference type="InterPro" id="IPR052336">
    <property type="entry name" value="MlaD_Phospholipid_Transporter"/>
</dbReference>
<evidence type="ECO:0000256" key="1">
    <source>
        <dbReference type="SAM" id="Phobius"/>
    </source>
</evidence>
<dbReference type="AlphaFoldDB" id="A0A9E7CZW8"/>
<accession>A0A9E7CZW8</accession>
<dbReference type="EMBL" id="CP094358">
    <property type="protein sequence ID" value="UOB17935.1"/>
    <property type="molecule type" value="Genomic_DNA"/>
</dbReference>
<reference evidence="3" key="1">
    <citation type="submission" date="2022-03" db="EMBL/GenBank/DDBJ databases">
        <title>Description of Abyssus ytuae gen. nov., sp. nov., a novel member of the family Flavobacteriaceae isolated from the sediment of Mariana Trench.</title>
        <authorList>
            <person name="Zhang J."/>
            <person name="Xu X."/>
        </authorList>
    </citation>
    <scope>NUCLEOTIDE SEQUENCE</scope>
    <source>
        <strain evidence="3">MT3330</strain>
    </source>
</reference>
<evidence type="ECO:0000313" key="3">
    <source>
        <dbReference type="EMBL" id="UOB17935.1"/>
    </source>
</evidence>
<keyword evidence="1" id="KW-0812">Transmembrane</keyword>
<proteinExistence type="predicted"/>
<keyword evidence="1" id="KW-1133">Transmembrane helix</keyword>
<dbReference type="InterPro" id="IPR003399">
    <property type="entry name" value="Mce/MlaD"/>
</dbReference>
<keyword evidence="4" id="KW-1185">Reference proteome</keyword>
<feature type="transmembrane region" description="Helical" evidence="1">
    <location>
        <begin position="12"/>
        <end position="30"/>
    </location>
</feature>